<dbReference type="HAMAP" id="MF_00170">
    <property type="entry name" value="Rib_5P_isom_A"/>
    <property type="match status" value="1"/>
</dbReference>
<dbReference type="EMBL" id="JAMFTS010000004">
    <property type="protein sequence ID" value="KAJ4765420.1"/>
    <property type="molecule type" value="Genomic_DNA"/>
</dbReference>
<dbReference type="CDD" id="cd01398">
    <property type="entry name" value="RPI_A"/>
    <property type="match status" value="1"/>
</dbReference>
<keyword evidence="6" id="KW-0812">Transmembrane</keyword>
<accession>A0AAV8DFU9</accession>
<gene>
    <name evidence="7" type="ORF">LUZ62_075795</name>
</gene>
<sequence length="385" mass="43060">MKKSVPSRLHSFHFPRFSFFFLFFFPFCSLGRVVSTRYNPNPSPNSLSLSLFLGRRIFVPFPIPYIFLILYFIFAPLSVVSSTPRQRKRIQFSQGFHLSYFHDPNFALIFSEFSIPPRMRTAMTCAQTLNNPLSSTNPHLLPHKPDPIQLTQEEMKRVAAYRAADMVASDMVVGLGTGSTAAHFIDRLAELMHKGSLKDIIGIPTSLKTEAHAIKAGIPLSTLKSHPIVDISIDGADEVDPQFNLVKGRGGSLFREKMIEGASRKFVVIVDETKMVACLGGSGLSVPVEIVPFSWKYTLSKIEKLFKDETGFSARLRVDQEKPFETDNGNYIIEMFFEKGVSGDLNEVSDRLLRLTGVIEHGMFLDMATNVVVAKTDGSVIILNK</sequence>
<reference evidence="7" key="1">
    <citation type="submission" date="2022-08" db="EMBL/GenBank/DDBJ databases">
        <authorList>
            <person name="Marques A."/>
        </authorList>
    </citation>
    <scope>NUCLEOTIDE SEQUENCE</scope>
    <source>
        <strain evidence="7">RhyPub2mFocal</strain>
        <tissue evidence="7">Leaves</tissue>
    </source>
</reference>
<dbReference type="Gene3D" id="3.40.50.1360">
    <property type="match status" value="1"/>
</dbReference>
<dbReference type="AlphaFoldDB" id="A0AAV8DFU9"/>
<protein>
    <recommendedName>
        <fullName evidence="4">ribose-5-phosphate isomerase</fullName>
        <ecNumber evidence="4">5.3.1.6</ecNumber>
    </recommendedName>
</protein>
<proteinExistence type="inferred from homology"/>
<evidence type="ECO:0000256" key="5">
    <source>
        <dbReference type="ARBA" id="ARBA00023235"/>
    </source>
</evidence>
<feature type="transmembrane region" description="Helical" evidence="6">
    <location>
        <begin position="59"/>
        <end position="80"/>
    </location>
</feature>
<dbReference type="EC" id="5.3.1.6" evidence="4"/>
<dbReference type="SUPFAM" id="SSF100950">
    <property type="entry name" value="NagB/RpiA/CoA transferase-like"/>
    <property type="match status" value="1"/>
</dbReference>
<keyword evidence="5 7" id="KW-0413">Isomerase</keyword>
<dbReference type="FunFam" id="3.40.50.1360:FF:000001">
    <property type="entry name" value="Ribose-5-phosphate isomerase A"/>
    <property type="match status" value="1"/>
</dbReference>
<dbReference type="Pfam" id="PF06026">
    <property type="entry name" value="Rib_5-P_isom_A"/>
    <property type="match status" value="1"/>
</dbReference>
<dbReference type="InterPro" id="IPR020672">
    <property type="entry name" value="Ribose5P_isomerase_typA_subgr"/>
</dbReference>
<keyword evidence="8" id="KW-1185">Reference proteome</keyword>
<keyword evidence="6" id="KW-1133">Transmembrane helix</keyword>
<dbReference type="GO" id="GO:0004751">
    <property type="term" value="F:ribose-5-phosphate isomerase activity"/>
    <property type="evidence" value="ECO:0007669"/>
    <property type="project" value="UniProtKB-EC"/>
</dbReference>
<dbReference type="Proteomes" id="UP001140206">
    <property type="component" value="Chromosome 4"/>
</dbReference>
<evidence type="ECO:0000256" key="6">
    <source>
        <dbReference type="SAM" id="Phobius"/>
    </source>
</evidence>
<dbReference type="SUPFAM" id="SSF75445">
    <property type="entry name" value="D-ribose-5-phosphate isomerase (RpiA), lid domain"/>
    <property type="match status" value="1"/>
</dbReference>
<comment type="similarity">
    <text evidence="3">Belongs to the ribose 5-phosphate isomerase family.</text>
</comment>
<comment type="caution">
    <text evidence="7">The sequence shown here is derived from an EMBL/GenBank/DDBJ whole genome shotgun (WGS) entry which is preliminary data.</text>
</comment>
<evidence type="ECO:0000256" key="1">
    <source>
        <dbReference type="ARBA" id="ARBA00001713"/>
    </source>
</evidence>
<comment type="pathway">
    <text evidence="2">Carbohydrate degradation; pentose phosphate pathway; D-ribose 5-phosphate from D-ribulose 5-phosphate (non-oxidative stage): step 1/1.</text>
</comment>
<dbReference type="PANTHER" id="PTHR43748:SF2">
    <property type="entry name" value="RIBOSE-5-PHOSPHATE ISOMERASE 2-RELATED"/>
    <property type="match status" value="1"/>
</dbReference>
<dbReference type="InterPro" id="IPR037171">
    <property type="entry name" value="NagB/RpiA_transferase-like"/>
</dbReference>
<evidence type="ECO:0000313" key="8">
    <source>
        <dbReference type="Proteomes" id="UP001140206"/>
    </source>
</evidence>
<dbReference type="GO" id="GO:0009052">
    <property type="term" value="P:pentose-phosphate shunt, non-oxidative branch"/>
    <property type="evidence" value="ECO:0007669"/>
    <property type="project" value="InterPro"/>
</dbReference>
<keyword evidence="6" id="KW-0472">Membrane</keyword>
<dbReference type="PANTHER" id="PTHR43748">
    <property type="entry name" value="RIBOSE-5-PHOSPHATE ISOMERASE 3, CHLOROPLASTIC-RELATED"/>
    <property type="match status" value="1"/>
</dbReference>
<comment type="catalytic activity">
    <reaction evidence="1">
        <text>aldehydo-D-ribose 5-phosphate = D-ribulose 5-phosphate</text>
        <dbReference type="Rhea" id="RHEA:14657"/>
        <dbReference type="ChEBI" id="CHEBI:58121"/>
        <dbReference type="ChEBI" id="CHEBI:58273"/>
        <dbReference type="EC" id="5.3.1.6"/>
    </reaction>
</comment>
<dbReference type="Gene3D" id="3.30.70.260">
    <property type="match status" value="1"/>
</dbReference>
<dbReference type="NCBIfam" id="TIGR00021">
    <property type="entry name" value="rpiA"/>
    <property type="match status" value="1"/>
</dbReference>
<name>A0AAV8DFU9_9POAL</name>
<evidence type="ECO:0000256" key="2">
    <source>
        <dbReference type="ARBA" id="ARBA00004988"/>
    </source>
</evidence>
<dbReference type="NCBIfam" id="NF001924">
    <property type="entry name" value="PRK00702.1"/>
    <property type="match status" value="1"/>
</dbReference>
<dbReference type="InterPro" id="IPR004788">
    <property type="entry name" value="Ribose5P_isomerase_type_A"/>
</dbReference>
<organism evidence="7 8">
    <name type="scientific">Rhynchospora pubera</name>
    <dbReference type="NCBI Taxonomy" id="906938"/>
    <lineage>
        <taxon>Eukaryota</taxon>
        <taxon>Viridiplantae</taxon>
        <taxon>Streptophyta</taxon>
        <taxon>Embryophyta</taxon>
        <taxon>Tracheophyta</taxon>
        <taxon>Spermatophyta</taxon>
        <taxon>Magnoliopsida</taxon>
        <taxon>Liliopsida</taxon>
        <taxon>Poales</taxon>
        <taxon>Cyperaceae</taxon>
        <taxon>Cyperoideae</taxon>
        <taxon>Rhynchosporeae</taxon>
        <taxon>Rhynchospora</taxon>
    </lineage>
</organism>
<evidence type="ECO:0000256" key="3">
    <source>
        <dbReference type="ARBA" id="ARBA00008088"/>
    </source>
</evidence>
<dbReference type="InterPro" id="IPR050262">
    <property type="entry name" value="Ribose-5P_isomerase"/>
</dbReference>
<evidence type="ECO:0000256" key="4">
    <source>
        <dbReference type="ARBA" id="ARBA00011959"/>
    </source>
</evidence>
<evidence type="ECO:0000313" key="7">
    <source>
        <dbReference type="EMBL" id="KAJ4765420.1"/>
    </source>
</evidence>